<dbReference type="EMBL" id="CARXXK010000002">
    <property type="protein sequence ID" value="CAI6356988.1"/>
    <property type="molecule type" value="Genomic_DNA"/>
</dbReference>
<proteinExistence type="predicted"/>
<evidence type="ECO:0000313" key="2">
    <source>
        <dbReference type="EMBL" id="CAI6356988.1"/>
    </source>
</evidence>
<comment type="caution">
    <text evidence="2">The sequence shown here is derived from an EMBL/GenBank/DDBJ whole genome shotgun (WGS) entry which is preliminary data.</text>
</comment>
<accession>A0AAV0WME0</accession>
<feature type="signal peptide" evidence="1">
    <location>
        <begin position="1"/>
        <end position="18"/>
    </location>
</feature>
<dbReference type="Proteomes" id="UP001160148">
    <property type="component" value="Unassembled WGS sequence"/>
</dbReference>
<name>A0AAV0WME0_9HEMI</name>
<organism evidence="2 3">
    <name type="scientific">Macrosiphum euphorbiae</name>
    <name type="common">potato aphid</name>
    <dbReference type="NCBI Taxonomy" id="13131"/>
    <lineage>
        <taxon>Eukaryota</taxon>
        <taxon>Metazoa</taxon>
        <taxon>Ecdysozoa</taxon>
        <taxon>Arthropoda</taxon>
        <taxon>Hexapoda</taxon>
        <taxon>Insecta</taxon>
        <taxon>Pterygota</taxon>
        <taxon>Neoptera</taxon>
        <taxon>Paraneoptera</taxon>
        <taxon>Hemiptera</taxon>
        <taxon>Sternorrhyncha</taxon>
        <taxon>Aphidomorpha</taxon>
        <taxon>Aphidoidea</taxon>
        <taxon>Aphididae</taxon>
        <taxon>Macrosiphini</taxon>
        <taxon>Macrosiphum</taxon>
    </lineage>
</organism>
<protein>
    <submittedName>
        <fullName evidence="2">Uncharacterized protein</fullName>
    </submittedName>
</protein>
<gene>
    <name evidence="2" type="ORF">MEUPH1_LOCUS12664</name>
</gene>
<keyword evidence="3" id="KW-1185">Reference proteome</keyword>
<keyword evidence="1" id="KW-0732">Signal</keyword>
<reference evidence="2 3" key="1">
    <citation type="submission" date="2023-01" db="EMBL/GenBank/DDBJ databases">
        <authorList>
            <person name="Whitehead M."/>
        </authorList>
    </citation>
    <scope>NUCLEOTIDE SEQUENCE [LARGE SCALE GENOMIC DNA]</scope>
</reference>
<feature type="chain" id="PRO_5043494252" evidence="1">
    <location>
        <begin position="19"/>
        <end position="102"/>
    </location>
</feature>
<sequence>MFSLLLSLFIVLTNETDGTDSVSGERTPCETKQRIIFVSAIGLMDNETLLEKVLDPEKDEEIHILESQENLNEALGSLNNPFQKWAERIYDETKSFLQTGDT</sequence>
<dbReference type="AlphaFoldDB" id="A0AAV0WME0"/>
<evidence type="ECO:0000313" key="3">
    <source>
        <dbReference type="Proteomes" id="UP001160148"/>
    </source>
</evidence>
<evidence type="ECO:0000256" key="1">
    <source>
        <dbReference type="SAM" id="SignalP"/>
    </source>
</evidence>